<dbReference type="InterPro" id="IPR011051">
    <property type="entry name" value="RmlC_Cupin_sf"/>
</dbReference>
<dbReference type="Gene3D" id="2.60.120.10">
    <property type="entry name" value="Jelly Rolls"/>
    <property type="match status" value="1"/>
</dbReference>
<gene>
    <name evidence="2" type="ORF">ETE64_22930</name>
</gene>
<dbReference type="RefSeq" id="WP_040189514.1">
    <property type="nucleotide sequence ID" value="NZ_CP144893.1"/>
</dbReference>
<dbReference type="PANTHER" id="PTHR36114">
    <property type="entry name" value="16.7 KDA PROTEIN IN WHIE LOCUS"/>
    <property type="match status" value="1"/>
</dbReference>
<evidence type="ECO:0000313" key="2">
    <source>
        <dbReference type="EMBL" id="TCX63524.1"/>
    </source>
</evidence>
<dbReference type="CDD" id="cd02226">
    <property type="entry name" value="cupin_YdbB-like"/>
    <property type="match status" value="1"/>
</dbReference>
<protein>
    <submittedName>
        <fullName evidence="2">Cupin domain-containing protein</fullName>
    </submittedName>
</protein>
<dbReference type="AlphaFoldDB" id="A0A483KK57"/>
<comment type="caution">
    <text evidence="2">The sequence shown here is derived from an EMBL/GenBank/DDBJ whole genome shotgun (WGS) entry which is preliminary data.</text>
</comment>
<dbReference type="PANTHER" id="PTHR36114:SF1">
    <property type="entry name" value="16.7 KDA PROTEIN IN WHIE LOCUS"/>
    <property type="match status" value="1"/>
</dbReference>
<evidence type="ECO:0000259" key="1">
    <source>
        <dbReference type="Pfam" id="PF07883"/>
    </source>
</evidence>
<accession>A0A483KK57</accession>
<dbReference type="InterPro" id="IPR052044">
    <property type="entry name" value="PKS_Associated_Protein"/>
</dbReference>
<name>A0A483KK57_KLEPN</name>
<feature type="domain" description="Cupin type-2" evidence="1">
    <location>
        <begin position="39"/>
        <end position="92"/>
    </location>
</feature>
<dbReference type="EMBL" id="SDCM01000056">
    <property type="protein sequence ID" value="TCX63524.1"/>
    <property type="molecule type" value="Genomic_DNA"/>
</dbReference>
<proteinExistence type="predicted"/>
<dbReference type="InterPro" id="IPR014710">
    <property type="entry name" value="RmlC-like_jellyroll"/>
</dbReference>
<sequence length="118" mass="13419">MYQLVNLAQKFSLFSEQWQPKVVAEMNDYQFKVVRIAGDFIWHSHLETDETLMVVEGVLRVDFRDGHVLVKAGEMIVVPRGVEHKTSAETEAKLIEPRGVLNTGHEGGERTAVNDVWI</sequence>
<dbReference type="InterPro" id="IPR013096">
    <property type="entry name" value="Cupin_2"/>
</dbReference>
<organism evidence="2">
    <name type="scientific">Klebsiella pneumoniae</name>
    <dbReference type="NCBI Taxonomy" id="573"/>
    <lineage>
        <taxon>Bacteria</taxon>
        <taxon>Pseudomonadati</taxon>
        <taxon>Pseudomonadota</taxon>
        <taxon>Gammaproteobacteria</taxon>
        <taxon>Enterobacterales</taxon>
        <taxon>Enterobacteriaceae</taxon>
        <taxon>Klebsiella/Raoultella group</taxon>
        <taxon>Klebsiella</taxon>
        <taxon>Klebsiella pneumoniae complex</taxon>
    </lineage>
</organism>
<reference evidence="2" key="1">
    <citation type="submission" date="2019-01" db="EMBL/GenBank/DDBJ databases">
        <authorList>
            <person name="Lista F."/>
            <person name="Anselmo A."/>
        </authorList>
    </citation>
    <scope>NUCLEOTIDE SEQUENCE</scope>
    <source>
        <strain evidence="2">10S</strain>
    </source>
</reference>
<dbReference type="SUPFAM" id="SSF51182">
    <property type="entry name" value="RmlC-like cupins"/>
    <property type="match status" value="1"/>
</dbReference>
<dbReference type="Pfam" id="PF07883">
    <property type="entry name" value="Cupin_2"/>
    <property type="match status" value="1"/>
</dbReference>